<comment type="caution">
    <text evidence="2">The sequence shown here is derived from an EMBL/GenBank/DDBJ whole genome shotgun (WGS) entry which is preliminary data.</text>
</comment>
<dbReference type="AlphaFoldDB" id="A0A833RHE6"/>
<name>A0A833RHE6_9POAL</name>
<accession>A0A833RHE6</accession>
<feature type="transmembrane region" description="Helical" evidence="1">
    <location>
        <begin position="62"/>
        <end position="84"/>
    </location>
</feature>
<sequence>MMIEEAAHPRFDPQMYPGTYGNRYQRGRWVFLQQVFSSLAFQVVLTIVLALVVVFVPPVANFFSSIPGCLVLYICSIVLPITVVTHQHFIDQLHFLDMSHRPANLFSVGVFTAAVTFAFGLACSYTNVVADYLLVNPGFHFLHVTYDFGWETIFEFVIIVSVTVLSFTIYVQIMGQNESSPVQVYGRTNSIGCSFYRGFCSYSELDDELLLGRNGLEGVSSEHGFFKGGPHKPGLTINAVGPQFSNAPVCGIGPVRPLYVRSM</sequence>
<feature type="transmembrane region" description="Helical" evidence="1">
    <location>
        <begin position="35"/>
        <end position="56"/>
    </location>
</feature>
<evidence type="ECO:0000256" key="1">
    <source>
        <dbReference type="SAM" id="Phobius"/>
    </source>
</evidence>
<feature type="transmembrane region" description="Helical" evidence="1">
    <location>
        <begin position="148"/>
        <end position="171"/>
    </location>
</feature>
<dbReference type="EMBL" id="SWLB01000003">
    <property type="protein sequence ID" value="KAF3339562.1"/>
    <property type="molecule type" value="Genomic_DNA"/>
</dbReference>
<organism evidence="2 3">
    <name type="scientific">Carex littledalei</name>
    <dbReference type="NCBI Taxonomy" id="544730"/>
    <lineage>
        <taxon>Eukaryota</taxon>
        <taxon>Viridiplantae</taxon>
        <taxon>Streptophyta</taxon>
        <taxon>Embryophyta</taxon>
        <taxon>Tracheophyta</taxon>
        <taxon>Spermatophyta</taxon>
        <taxon>Magnoliopsida</taxon>
        <taxon>Liliopsida</taxon>
        <taxon>Poales</taxon>
        <taxon>Cyperaceae</taxon>
        <taxon>Cyperoideae</taxon>
        <taxon>Cariceae</taxon>
        <taxon>Carex</taxon>
        <taxon>Carex subgen. Euthyceras</taxon>
    </lineage>
</organism>
<feature type="transmembrane region" description="Helical" evidence="1">
    <location>
        <begin position="105"/>
        <end position="128"/>
    </location>
</feature>
<keyword evidence="1" id="KW-1133">Transmembrane helix</keyword>
<reference evidence="2" key="1">
    <citation type="submission" date="2020-01" db="EMBL/GenBank/DDBJ databases">
        <title>Genome sequence of Kobresia littledalei, the first chromosome-level genome in the family Cyperaceae.</title>
        <authorList>
            <person name="Qu G."/>
        </authorList>
    </citation>
    <scope>NUCLEOTIDE SEQUENCE</scope>
    <source>
        <strain evidence="2">C.B.Clarke</strain>
        <tissue evidence="2">Leaf</tissue>
    </source>
</reference>
<evidence type="ECO:0000313" key="2">
    <source>
        <dbReference type="EMBL" id="KAF3339562.1"/>
    </source>
</evidence>
<keyword evidence="3" id="KW-1185">Reference proteome</keyword>
<gene>
    <name evidence="2" type="ORF">FCM35_KLT15333</name>
</gene>
<protein>
    <submittedName>
        <fullName evidence="2">BI1-like protein</fullName>
    </submittedName>
</protein>
<keyword evidence="1" id="KW-0812">Transmembrane</keyword>
<evidence type="ECO:0000313" key="3">
    <source>
        <dbReference type="Proteomes" id="UP000623129"/>
    </source>
</evidence>
<keyword evidence="1" id="KW-0472">Membrane</keyword>
<proteinExistence type="predicted"/>
<dbReference type="Proteomes" id="UP000623129">
    <property type="component" value="Unassembled WGS sequence"/>
</dbReference>